<proteinExistence type="predicted"/>
<reference evidence="1 2" key="1">
    <citation type="journal article" date="2020" name="ISME J.">
        <title>Enrichment and physiological characterization of a novel comammox Nitrospira indicates ammonium inhibition of complete nitrification.</title>
        <authorList>
            <person name="Sakoula D."/>
            <person name="Koch H."/>
            <person name="Frank J."/>
            <person name="Jetten M.S.M."/>
            <person name="van Kessel M.A.H.J."/>
            <person name="Lucker S."/>
        </authorList>
    </citation>
    <scope>NUCLEOTIDE SEQUENCE [LARGE SCALE GENOMIC DNA]</scope>
    <source>
        <strain evidence="1">Comreactor17</strain>
    </source>
</reference>
<dbReference type="EMBL" id="CP047423">
    <property type="protein sequence ID" value="QPD05123.1"/>
    <property type="molecule type" value="Genomic_DNA"/>
</dbReference>
<dbReference type="SUPFAM" id="SSF49299">
    <property type="entry name" value="PKD domain"/>
    <property type="match status" value="1"/>
</dbReference>
<dbReference type="Pfam" id="PF22352">
    <property type="entry name" value="K319L-like_PKD"/>
    <property type="match status" value="1"/>
</dbReference>
<dbReference type="Gene3D" id="2.60.40.10">
    <property type="entry name" value="Immunoglobulins"/>
    <property type="match status" value="1"/>
</dbReference>
<dbReference type="AlphaFoldDB" id="A0A7S8FG10"/>
<evidence type="ECO:0000313" key="1">
    <source>
        <dbReference type="EMBL" id="QPD05123.1"/>
    </source>
</evidence>
<organism evidence="1 2">
    <name type="scientific">Candidatus Nitrospira kreftii</name>
    <dbReference type="NCBI Taxonomy" id="2652173"/>
    <lineage>
        <taxon>Bacteria</taxon>
        <taxon>Pseudomonadati</taxon>
        <taxon>Nitrospirota</taxon>
        <taxon>Nitrospiria</taxon>
        <taxon>Nitrospirales</taxon>
        <taxon>Nitrospiraceae</taxon>
        <taxon>Nitrospira</taxon>
    </lineage>
</organism>
<evidence type="ECO:0008006" key="3">
    <source>
        <dbReference type="Google" id="ProtNLM"/>
    </source>
</evidence>
<dbReference type="InterPro" id="IPR035986">
    <property type="entry name" value="PKD_dom_sf"/>
</dbReference>
<sequence length="355" mass="38314">MSVKVDPSIGTRRLQSPDWYRFAIASLLVILPHPADAFRIMEPVKGAALTAGTLVTARVDLGKDASIVKVRYYWYGEQDETLVEQDDSTASGSIVAPVAMIGSAEHDPAFSGLLKVPRDSIGPMRLLAVAEISRGRLDTRTVFDEVIVNVEPPAPLITIDFETDKPLQLGRAGQSSAFGHVDSLGKVFELPVVGDFADGITRRISTLASGSHFESSDYTVIKVLPGGLLRIVGNGKATITVNNRDKQGSLDVDVNVNDEPNEPPIAHAGENRSARSGSRVMLNGLRSRDPEGEALYYSWSQVRGSKVSLLDANNSEASFLAPAVSEPRTYRFKLRVTDKKGADSLPAFVDVTVEP</sequence>
<dbReference type="Gene3D" id="2.60.40.1080">
    <property type="match status" value="1"/>
</dbReference>
<dbReference type="InterPro" id="IPR013783">
    <property type="entry name" value="Ig-like_fold"/>
</dbReference>
<accession>A0A7S8FG10</accession>
<dbReference type="KEGG" id="nkf:Nkreftii_002897"/>
<protein>
    <recommendedName>
        <fullName evidence="3">PKD/Chitinase domain-containing protein</fullName>
    </recommendedName>
</protein>
<gene>
    <name evidence="1" type="ORF">Nkreftii_002897</name>
</gene>
<name>A0A7S8FG10_9BACT</name>
<evidence type="ECO:0000313" key="2">
    <source>
        <dbReference type="Proteomes" id="UP000593737"/>
    </source>
</evidence>
<dbReference type="Proteomes" id="UP000593737">
    <property type="component" value="Chromosome"/>
</dbReference>